<dbReference type="RefSeq" id="WP_286659916.1">
    <property type="nucleotide sequence ID" value="NZ_JASZYV010000002.1"/>
</dbReference>
<keyword evidence="2" id="KW-1185">Reference proteome</keyword>
<dbReference type="Proteomes" id="UP001174908">
    <property type="component" value="Unassembled WGS sequence"/>
</dbReference>
<protein>
    <recommendedName>
        <fullName evidence="3">Heme-binding protein</fullName>
    </recommendedName>
</protein>
<evidence type="ECO:0000313" key="1">
    <source>
        <dbReference type="EMBL" id="MDM0044803.1"/>
    </source>
</evidence>
<proteinExistence type="predicted"/>
<organism evidence="1 2">
    <name type="scientific">Variovorax dokdonensis</name>
    <dbReference type="NCBI Taxonomy" id="344883"/>
    <lineage>
        <taxon>Bacteria</taxon>
        <taxon>Pseudomonadati</taxon>
        <taxon>Pseudomonadota</taxon>
        <taxon>Betaproteobacteria</taxon>
        <taxon>Burkholderiales</taxon>
        <taxon>Comamonadaceae</taxon>
        <taxon>Variovorax</taxon>
    </lineage>
</organism>
<evidence type="ECO:0008006" key="3">
    <source>
        <dbReference type="Google" id="ProtNLM"/>
    </source>
</evidence>
<comment type="caution">
    <text evidence="1">The sequence shown here is derived from an EMBL/GenBank/DDBJ whole genome shotgun (WGS) entry which is preliminary data.</text>
</comment>
<sequence>MPDKTRIAAVLLFGVLWSGIQVCAAEPSVQGPRANVDAALSAAHESVLQIQLVDGSVLAVEADDSISSAVDGDVRTRSALRAGTAPGPQVPQALMRRRGQIFDPATPGVVASIRG</sequence>
<accession>A0ABT7NA37</accession>
<name>A0ABT7NA37_9BURK</name>
<gene>
    <name evidence="1" type="ORF">QTH91_09940</name>
</gene>
<evidence type="ECO:0000313" key="2">
    <source>
        <dbReference type="Proteomes" id="UP001174908"/>
    </source>
</evidence>
<reference evidence="1" key="1">
    <citation type="submission" date="2023-06" db="EMBL/GenBank/DDBJ databases">
        <authorList>
            <person name="Jiang Y."/>
            <person name="Liu Q."/>
        </authorList>
    </citation>
    <scope>NUCLEOTIDE SEQUENCE</scope>
    <source>
        <strain evidence="1">CGMCC 1.12089</strain>
    </source>
</reference>
<dbReference type="EMBL" id="JASZYV010000002">
    <property type="protein sequence ID" value="MDM0044803.1"/>
    <property type="molecule type" value="Genomic_DNA"/>
</dbReference>